<accession>A0AA86NIF4</accession>
<dbReference type="Proteomes" id="UP001642409">
    <property type="component" value="Unassembled WGS sequence"/>
</dbReference>
<proteinExistence type="predicted"/>
<organism evidence="1">
    <name type="scientific">Hexamita inflata</name>
    <dbReference type="NCBI Taxonomy" id="28002"/>
    <lineage>
        <taxon>Eukaryota</taxon>
        <taxon>Metamonada</taxon>
        <taxon>Diplomonadida</taxon>
        <taxon>Hexamitidae</taxon>
        <taxon>Hexamitinae</taxon>
        <taxon>Hexamita</taxon>
    </lineage>
</organism>
<protein>
    <submittedName>
        <fullName evidence="1">Uncharacterized protein</fullName>
    </submittedName>
</protein>
<gene>
    <name evidence="2" type="ORF">HINF_LOCUS46047</name>
    <name evidence="1" type="ORF">HINF_LOCUS8247</name>
</gene>
<sequence>MADVEAKDDVLKHHFSHSQAKLPPKQIRAYVKNLIDAAHIPPSNTPPSVLVIPGWQHDMDADKGLAASIRAVRDNIEEYDTIVVVGAFYPDMCGMTPPTTSLSAYYGNKVETPVGDFDIDTELRDKIGKSTGQAEKSNITNELIEESTFYDHPFMFLRSLYPEGKTPKTKVLPLLLYATLRDQVQFAAQVLSDKLFKPAANGQYGVAADGKRYLVIIPIQVSEGLSLFQNVYIENILLDLTFKNKVQDFEQWLYYLTGNTGATFSNTIASQILVVRLSALAQKAVPHTKDEDPEWKWRMLEYYTTFDPLMNRSKMISENYRERVPTDEQVFTDEEDSPVGHQIYFSMSLSLENPLYTSTVNKNGKTVVSKMPVPIQNPEPFSRGAMDELMVAAQLSLLGKNYKKLDQFNKHQRELNQAAPYSLRVYVLADKQVKAENVLDKDAKDAENEGTETCTENILIDIMKTNFYPSKNILDSVIESAHQLYEEKLSEQMLSKFEADLKKKIKELVKSGQLPKSKLKESDLNLKQNLIVEIQVYHSWEYKELFSLTEARGSFIALWDGKSAICEVPDSKPEIPSIIFFRLAQCALKGGLEPWEWQRGVVHVFDRTRLTRPVYQAKRKDEL</sequence>
<reference evidence="1" key="1">
    <citation type="submission" date="2023-06" db="EMBL/GenBank/DDBJ databases">
        <authorList>
            <person name="Kurt Z."/>
        </authorList>
    </citation>
    <scope>NUCLEOTIDE SEQUENCE</scope>
</reference>
<evidence type="ECO:0000313" key="2">
    <source>
        <dbReference type="EMBL" id="CAL6054403.1"/>
    </source>
</evidence>
<reference evidence="2 3" key="2">
    <citation type="submission" date="2024-07" db="EMBL/GenBank/DDBJ databases">
        <authorList>
            <person name="Akdeniz Z."/>
        </authorList>
    </citation>
    <scope>NUCLEOTIDE SEQUENCE [LARGE SCALE GENOMIC DNA]</scope>
</reference>
<dbReference type="AlphaFoldDB" id="A0AA86NIF4"/>
<comment type="caution">
    <text evidence="1">The sequence shown here is derived from an EMBL/GenBank/DDBJ whole genome shotgun (WGS) entry which is preliminary data.</text>
</comment>
<evidence type="ECO:0000313" key="3">
    <source>
        <dbReference type="Proteomes" id="UP001642409"/>
    </source>
</evidence>
<keyword evidence="3" id="KW-1185">Reference proteome</keyword>
<evidence type="ECO:0000313" key="1">
    <source>
        <dbReference type="EMBL" id="CAI9920602.1"/>
    </source>
</evidence>
<name>A0AA86NIF4_9EUKA</name>
<dbReference type="EMBL" id="CAXDID020000202">
    <property type="protein sequence ID" value="CAL6054403.1"/>
    <property type="molecule type" value="Genomic_DNA"/>
</dbReference>
<dbReference type="EMBL" id="CATOUU010000202">
    <property type="protein sequence ID" value="CAI9920602.1"/>
    <property type="molecule type" value="Genomic_DNA"/>
</dbReference>